<keyword evidence="2" id="KW-0732">Signal</keyword>
<reference evidence="7 8" key="1">
    <citation type="submission" date="2018-01" db="EMBL/GenBank/DDBJ databases">
        <title>The draft genome sequence of Halioglobus lutimaris HF004.</title>
        <authorList>
            <person name="Du Z.-J."/>
            <person name="Shi M.-J."/>
        </authorList>
    </citation>
    <scope>NUCLEOTIDE SEQUENCE [LARGE SCALE GENOMIC DNA]</scope>
    <source>
        <strain evidence="7 8">HF004</strain>
    </source>
</reference>
<evidence type="ECO:0000313" key="8">
    <source>
        <dbReference type="Proteomes" id="UP000235005"/>
    </source>
</evidence>
<gene>
    <name evidence="7" type="ORF">C0039_20595</name>
</gene>
<name>A0A2N5WWM2_9GAMM</name>
<dbReference type="Gene3D" id="2.70.98.70">
    <property type="match status" value="1"/>
</dbReference>
<comment type="subcellular location">
    <subcellularLocation>
        <location evidence="1">Periplasm</location>
    </subcellularLocation>
</comment>
<evidence type="ECO:0000256" key="4">
    <source>
        <dbReference type="ARBA" id="ARBA00023239"/>
    </source>
</evidence>
<evidence type="ECO:0000256" key="2">
    <source>
        <dbReference type="ARBA" id="ARBA00022729"/>
    </source>
</evidence>
<dbReference type="Proteomes" id="UP000235005">
    <property type="component" value="Unassembled WGS sequence"/>
</dbReference>
<dbReference type="GO" id="GO:0016829">
    <property type="term" value="F:lyase activity"/>
    <property type="evidence" value="ECO:0007669"/>
    <property type="project" value="UniProtKB-KW"/>
</dbReference>
<feature type="domain" description="Heparin-sulfate lyase N-terminal" evidence="6">
    <location>
        <begin position="95"/>
        <end position="337"/>
    </location>
</feature>
<dbReference type="PANTHER" id="PTHR39210">
    <property type="entry name" value="HEPARIN-SULFATE LYASE"/>
    <property type="match status" value="1"/>
</dbReference>
<keyword evidence="8" id="KW-1185">Reference proteome</keyword>
<proteinExistence type="predicted"/>
<evidence type="ECO:0000259" key="5">
    <source>
        <dbReference type="Pfam" id="PF07940"/>
    </source>
</evidence>
<accession>A0A2N5WWM2</accession>
<dbReference type="OrthoDB" id="9763014at2"/>
<keyword evidence="4" id="KW-0456">Lyase</keyword>
<dbReference type="Pfam" id="PF07940">
    <property type="entry name" value="Hepar_II_III_C"/>
    <property type="match status" value="1"/>
</dbReference>
<dbReference type="AlphaFoldDB" id="A0A2N5WWM2"/>
<dbReference type="InterPro" id="IPR012480">
    <property type="entry name" value="Hepar_II_III_C"/>
</dbReference>
<keyword evidence="3" id="KW-0574">Periplasm</keyword>
<dbReference type="EMBL" id="PKUS01000056">
    <property type="protein sequence ID" value="PLW66636.1"/>
    <property type="molecule type" value="Genomic_DNA"/>
</dbReference>
<sequence>MGAPEIAYRLRNSARSLLERLGFLLANSPPEPSGRAGHPWVETFPSDFGLHKQEYVSRADKVLNGSYEIFALPTAKLGFPPRWNKDPKTGTEAPLDHGKSLNYRDETKVGDIKYLWEINRHLELVWLAQAWLLTKEPRFLDGSRTLLDSWITQNPYPLGVNWASSLEHAVRLLNWSFAWHLLGGDESELFSGEEGRSFQKRWQDSIYQHCHFIFGHLSKYSSANNHLLGEYAGLFVASTTWPLWEKSPLWQKTAMSGLEKQALHQNAEDGGNKEQATWYHHEVADMLLICGIVGRANNQEFSKEYWRRLELMLEFIASIMDISGRVPMIGDSDDATMSGLSLTRDVYRSLLSSGAIIFKREDFRLKSSAADDKTRWLLGDSKANQLSQVIGSNRPLPIRRHFPVSGYYILGDEFESENEIRMITDAGPLGFLSIAAHGHADALSAILSVGGQEILIDPGTYSYHTQKLWRDYFRGTSAHNTIRVDGLDQSIPRGNFLWSKHAETECLEFRESETEQVWTAQHNGYTRLPDPVTHRRTIKFDKTNSSFIIIDSLFCKKSHDVEIYWHCNEECTVALENSVAMITASNVLVKIFGPSSDWQVEIVKGSSAPPLGWVSREFDSKKPSPTIVCKGTINGTSHLETTIEISKSERVEPL</sequence>
<protein>
    <submittedName>
        <fullName evidence="7">Heparinase</fullName>
    </submittedName>
</protein>
<evidence type="ECO:0000256" key="1">
    <source>
        <dbReference type="ARBA" id="ARBA00004418"/>
    </source>
</evidence>
<evidence type="ECO:0000259" key="6">
    <source>
        <dbReference type="Pfam" id="PF16889"/>
    </source>
</evidence>
<evidence type="ECO:0000313" key="7">
    <source>
        <dbReference type="EMBL" id="PLW66636.1"/>
    </source>
</evidence>
<evidence type="ECO:0000256" key="3">
    <source>
        <dbReference type="ARBA" id="ARBA00022764"/>
    </source>
</evidence>
<feature type="domain" description="Heparinase II/III-like C-terminal" evidence="5">
    <location>
        <begin position="397"/>
        <end position="631"/>
    </location>
</feature>
<comment type="caution">
    <text evidence="7">The sequence shown here is derived from an EMBL/GenBank/DDBJ whole genome shotgun (WGS) entry which is preliminary data.</text>
</comment>
<dbReference type="GO" id="GO:0042597">
    <property type="term" value="C:periplasmic space"/>
    <property type="evidence" value="ECO:0007669"/>
    <property type="project" value="UniProtKB-SubCell"/>
</dbReference>
<dbReference type="Gene3D" id="1.50.10.100">
    <property type="entry name" value="Chondroitin AC/alginate lyase"/>
    <property type="match status" value="1"/>
</dbReference>
<organism evidence="7 8">
    <name type="scientific">Pseudohalioglobus lutimaris</name>
    <dbReference type="NCBI Taxonomy" id="1737061"/>
    <lineage>
        <taxon>Bacteria</taxon>
        <taxon>Pseudomonadati</taxon>
        <taxon>Pseudomonadota</taxon>
        <taxon>Gammaproteobacteria</taxon>
        <taxon>Cellvibrionales</taxon>
        <taxon>Halieaceae</taxon>
        <taxon>Pseudohalioglobus</taxon>
    </lineage>
</organism>
<dbReference type="InterPro" id="IPR031680">
    <property type="entry name" value="Hepar_II_III_N"/>
</dbReference>
<dbReference type="Pfam" id="PF16889">
    <property type="entry name" value="Hepar_II_III_N"/>
    <property type="match status" value="1"/>
</dbReference>
<dbReference type="PANTHER" id="PTHR39210:SF1">
    <property type="entry name" value="HEPARIN-SULFATE LYASE"/>
    <property type="match status" value="1"/>
</dbReference>
<dbReference type="InterPro" id="IPR008929">
    <property type="entry name" value="Chondroitin_lyas"/>
</dbReference>
<dbReference type="SUPFAM" id="SSF48230">
    <property type="entry name" value="Chondroitin AC/alginate lyase"/>
    <property type="match status" value="1"/>
</dbReference>